<dbReference type="InterPro" id="IPR029058">
    <property type="entry name" value="AB_hydrolase_fold"/>
</dbReference>
<name>A0A2T2YEU3_9BACT</name>
<proteinExistence type="predicted"/>
<dbReference type="AlphaFoldDB" id="A0A2T2YEU3"/>
<dbReference type="OrthoDB" id="9799612at2"/>
<dbReference type="InterPro" id="IPR050471">
    <property type="entry name" value="AB_hydrolase"/>
</dbReference>
<dbReference type="Pfam" id="PF00561">
    <property type="entry name" value="Abhydrolase_1"/>
    <property type="match status" value="1"/>
</dbReference>
<gene>
    <name evidence="3" type="ORF">AHMF7605_10965</name>
</gene>
<dbReference type="EMBL" id="PYFT01000001">
    <property type="protein sequence ID" value="PSR54003.1"/>
    <property type="molecule type" value="Genomic_DNA"/>
</dbReference>
<evidence type="ECO:0000259" key="2">
    <source>
        <dbReference type="Pfam" id="PF00561"/>
    </source>
</evidence>
<sequence length="278" mass="30784">MARLFKSLLCILCYFIFTQGALSQENHSNVGLNIGKYYTSFDGIKIYYEVQGEGQPILLLHGFTNTLDNWKKKIVYQDLLNKGFQVVVLDLRGNGKSDKPPTVAGYQKDAEARDVMGLASALKFKNYQVAGYSRGAIITARLLVLDKRITAAVLGGMGEAFTNPNWPRRLAFVNALSGKEENKDFEAFLKSVQERGLDRQTLTFQQQAQPSTSPTELAKVQIPVLVISGVADNDNGSAEELAKLLPKAVVKRVPGVHNTAWQTPEFAQEVISFLQLNK</sequence>
<comment type="caution">
    <text evidence="3">The sequence shown here is derived from an EMBL/GenBank/DDBJ whole genome shotgun (WGS) entry which is preliminary data.</text>
</comment>
<dbReference type="RefSeq" id="WP_106929227.1">
    <property type="nucleotide sequence ID" value="NZ_PYFT01000001.1"/>
</dbReference>
<accession>A0A2T2YEU3</accession>
<keyword evidence="3" id="KW-0378">Hydrolase</keyword>
<feature type="signal peptide" evidence="1">
    <location>
        <begin position="1"/>
        <end position="23"/>
    </location>
</feature>
<dbReference type="InterPro" id="IPR000073">
    <property type="entry name" value="AB_hydrolase_1"/>
</dbReference>
<dbReference type="SUPFAM" id="SSF53474">
    <property type="entry name" value="alpha/beta-Hydrolases"/>
    <property type="match status" value="1"/>
</dbReference>
<reference evidence="3 4" key="1">
    <citation type="submission" date="2018-03" db="EMBL/GenBank/DDBJ databases">
        <title>Adhaeribacter sp. HMF7605 Genome sequencing and assembly.</title>
        <authorList>
            <person name="Kang H."/>
            <person name="Kang J."/>
            <person name="Cha I."/>
            <person name="Kim H."/>
            <person name="Joh K."/>
        </authorList>
    </citation>
    <scope>NUCLEOTIDE SEQUENCE [LARGE SCALE GENOMIC DNA]</scope>
    <source>
        <strain evidence="3 4">HMF7605</strain>
    </source>
</reference>
<evidence type="ECO:0000313" key="3">
    <source>
        <dbReference type="EMBL" id="PSR54003.1"/>
    </source>
</evidence>
<dbReference type="PANTHER" id="PTHR43433">
    <property type="entry name" value="HYDROLASE, ALPHA/BETA FOLD FAMILY PROTEIN"/>
    <property type="match status" value="1"/>
</dbReference>
<evidence type="ECO:0000256" key="1">
    <source>
        <dbReference type="SAM" id="SignalP"/>
    </source>
</evidence>
<dbReference type="GO" id="GO:0016787">
    <property type="term" value="F:hydrolase activity"/>
    <property type="evidence" value="ECO:0007669"/>
    <property type="project" value="UniProtKB-KW"/>
</dbReference>
<dbReference type="Proteomes" id="UP000240357">
    <property type="component" value="Unassembled WGS sequence"/>
</dbReference>
<keyword evidence="4" id="KW-1185">Reference proteome</keyword>
<organism evidence="3 4">
    <name type="scientific">Adhaeribacter arboris</name>
    <dbReference type="NCBI Taxonomy" id="2072846"/>
    <lineage>
        <taxon>Bacteria</taxon>
        <taxon>Pseudomonadati</taxon>
        <taxon>Bacteroidota</taxon>
        <taxon>Cytophagia</taxon>
        <taxon>Cytophagales</taxon>
        <taxon>Hymenobacteraceae</taxon>
        <taxon>Adhaeribacter</taxon>
    </lineage>
</organism>
<feature type="domain" description="AB hydrolase-1" evidence="2">
    <location>
        <begin position="56"/>
        <end position="155"/>
    </location>
</feature>
<keyword evidence="1" id="KW-0732">Signal</keyword>
<dbReference type="Gene3D" id="3.40.50.1820">
    <property type="entry name" value="alpha/beta hydrolase"/>
    <property type="match status" value="1"/>
</dbReference>
<feature type="chain" id="PRO_5015580339" evidence="1">
    <location>
        <begin position="24"/>
        <end position="278"/>
    </location>
</feature>
<dbReference type="PANTHER" id="PTHR43433:SF4">
    <property type="entry name" value="NON-HEME CHLOROPEROXIDASE-RELATED"/>
    <property type="match status" value="1"/>
</dbReference>
<evidence type="ECO:0000313" key="4">
    <source>
        <dbReference type="Proteomes" id="UP000240357"/>
    </source>
</evidence>
<protein>
    <submittedName>
        <fullName evidence="3">Alpha/beta hydrolase</fullName>
    </submittedName>
</protein>